<evidence type="ECO:0000256" key="2">
    <source>
        <dbReference type="ARBA" id="ARBA00023015"/>
    </source>
</evidence>
<organism evidence="6 7">
    <name type="scientific">Biomaibacter acetigenes</name>
    <dbReference type="NCBI Taxonomy" id="2316383"/>
    <lineage>
        <taxon>Bacteria</taxon>
        <taxon>Bacillati</taxon>
        <taxon>Bacillota</taxon>
        <taxon>Clostridia</taxon>
        <taxon>Thermosediminibacterales</taxon>
        <taxon>Tepidanaerobacteraceae</taxon>
        <taxon>Biomaibacter</taxon>
    </lineage>
</organism>
<dbReference type="AlphaFoldDB" id="A0A3G2R685"/>
<accession>A0A3G2R685</accession>
<dbReference type="EMBL" id="CP033169">
    <property type="protein sequence ID" value="AYO30875.1"/>
    <property type="molecule type" value="Genomic_DNA"/>
</dbReference>
<evidence type="ECO:0000259" key="5">
    <source>
        <dbReference type="Pfam" id="PF04198"/>
    </source>
</evidence>
<dbReference type="GO" id="GO:0030246">
    <property type="term" value="F:carbohydrate binding"/>
    <property type="evidence" value="ECO:0007669"/>
    <property type="project" value="InterPro"/>
</dbReference>
<sequence length="313" mass="34654">MADYDIELMIKVAELYYLDDVPQREIAQKLNLSRPKVSRLLKAAKEHNLIDIKINYPEPARSELEKAFESNFGLKEAVIVSNVNENHFRTFAQVTATAAKYLRRMVKERDSIGVAWGRTLRAVVDSIGITERKNVRAVQIIGSLGQSSESANEIVRKMAESFGGNSFILPAPAIVDSPEIKDAIIKDNTIQDILNMARSVNIALVGIGNIDKNSSFFNTGYLKQKDLEALKQEKAVGDICAHFFDIEGRLCTDIDRRVIAISTEDLKKIPRVIGVATGKEKVKSILGALKSGILDVLITDEKTAKSIIDLSKP</sequence>
<name>A0A3G2R685_9FIRM</name>
<evidence type="ECO:0000256" key="3">
    <source>
        <dbReference type="ARBA" id="ARBA00023125"/>
    </source>
</evidence>
<dbReference type="InterPro" id="IPR037171">
    <property type="entry name" value="NagB/RpiA_transferase-like"/>
</dbReference>
<proteinExistence type="inferred from homology"/>
<reference evidence="6 7" key="1">
    <citation type="submission" date="2018-10" db="EMBL/GenBank/DDBJ databases">
        <authorList>
            <person name="Zhang X."/>
        </authorList>
    </citation>
    <scope>NUCLEOTIDE SEQUENCE [LARGE SCALE GENOMIC DNA]</scope>
    <source>
        <strain evidence="6 7">SK-G1</strain>
    </source>
</reference>
<dbReference type="Gene3D" id="3.40.50.1360">
    <property type="match status" value="1"/>
</dbReference>
<dbReference type="Gene3D" id="1.10.10.60">
    <property type="entry name" value="Homeodomain-like"/>
    <property type="match status" value="1"/>
</dbReference>
<keyword evidence="2" id="KW-0805">Transcription regulation</keyword>
<dbReference type="PANTHER" id="PTHR34294:SF1">
    <property type="entry name" value="TRANSCRIPTIONAL REGULATOR LSRR"/>
    <property type="match status" value="1"/>
</dbReference>
<dbReference type="SUPFAM" id="SSF100950">
    <property type="entry name" value="NagB/RpiA/CoA transferase-like"/>
    <property type="match status" value="1"/>
</dbReference>
<dbReference type="InterPro" id="IPR051054">
    <property type="entry name" value="SorC_transcr_regulators"/>
</dbReference>
<keyword evidence="3" id="KW-0238">DNA-binding</keyword>
<dbReference type="RefSeq" id="WP_122014890.1">
    <property type="nucleotide sequence ID" value="NZ_CP033169.1"/>
</dbReference>
<comment type="similarity">
    <text evidence="1">Belongs to the SorC transcriptional regulatory family.</text>
</comment>
<feature type="domain" description="Sugar-binding" evidence="5">
    <location>
        <begin position="62"/>
        <end position="308"/>
    </location>
</feature>
<keyword evidence="4" id="KW-0804">Transcription</keyword>
<dbReference type="KEGG" id="bacg:D2962_09840"/>
<dbReference type="GO" id="GO:0003677">
    <property type="term" value="F:DNA binding"/>
    <property type="evidence" value="ECO:0007669"/>
    <property type="project" value="UniProtKB-KW"/>
</dbReference>
<keyword evidence="7" id="KW-1185">Reference proteome</keyword>
<gene>
    <name evidence="6" type="ORF">D2962_09840</name>
</gene>
<dbReference type="InterPro" id="IPR007324">
    <property type="entry name" value="Sugar-bd_dom_put"/>
</dbReference>
<dbReference type="Pfam" id="PF04198">
    <property type="entry name" value="Sugar-bind"/>
    <property type="match status" value="1"/>
</dbReference>
<protein>
    <submittedName>
        <fullName evidence="6">Sugar-binding transcriptional regulator</fullName>
    </submittedName>
</protein>
<dbReference type="PANTHER" id="PTHR34294">
    <property type="entry name" value="TRANSCRIPTIONAL REGULATOR-RELATED"/>
    <property type="match status" value="1"/>
</dbReference>
<evidence type="ECO:0000256" key="1">
    <source>
        <dbReference type="ARBA" id="ARBA00010466"/>
    </source>
</evidence>
<evidence type="ECO:0000313" key="7">
    <source>
        <dbReference type="Proteomes" id="UP000280960"/>
    </source>
</evidence>
<evidence type="ECO:0000313" key="6">
    <source>
        <dbReference type="EMBL" id="AYO30875.1"/>
    </source>
</evidence>
<dbReference type="Proteomes" id="UP000280960">
    <property type="component" value="Chromosome"/>
</dbReference>
<evidence type="ECO:0000256" key="4">
    <source>
        <dbReference type="ARBA" id="ARBA00023163"/>
    </source>
</evidence>